<keyword evidence="1" id="KW-0472">Membrane</keyword>
<comment type="caution">
    <text evidence="2">The sequence shown here is derived from an EMBL/GenBank/DDBJ whole genome shotgun (WGS) entry which is preliminary data.</text>
</comment>
<evidence type="ECO:0008006" key="4">
    <source>
        <dbReference type="Google" id="ProtNLM"/>
    </source>
</evidence>
<evidence type="ECO:0000313" key="2">
    <source>
        <dbReference type="EMBL" id="RJP24249.1"/>
    </source>
</evidence>
<dbReference type="AlphaFoldDB" id="A0A3A4NZH4"/>
<dbReference type="Proteomes" id="UP000265882">
    <property type="component" value="Unassembled WGS sequence"/>
</dbReference>
<sequence length="274" mass="28522">MKEDIRGVPVGILSRISWGAIFAGAVVAVVVQLTLITLGLAIGFATIDPASEQNPFGGLGIGSAIWWIVSSIIALFAGGWVAGRLAGLQRIFDAALHGIITWGLVILLSAYFITSAVGAIIGGGFGMIGSVLSGSGQAVTALLPADVSGEIQEIVGAQENQQFARNLYSAVGDMARGGATQQERERVVALLEQNTGMSRQEAEDFVRRTETTLQEAEPQMRQAAENVAGGISRAALASFIMLVLTGAAAGFGGVVGRTRGPGEKIIFRRRQKAA</sequence>
<dbReference type="EMBL" id="QZKU01000038">
    <property type="protein sequence ID" value="RJP24249.1"/>
    <property type="molecule type" value="Genomic_DNA"/>
</dbReference>
<gene>
    <name evidence="2" type="ORF">C4520_04405</name>
</gene>
<organism evidence="2 3">
    <name type="scientific">Abyssobacteria bacterium (strain SURF_5)</name>
    <dbReference type="NCBI Taxonomy" id="2093360"/>
    <lineage>
        <taxon>Bacteria</taxon>
        <taxon>Pseudomonadati</taxon>
        <taxon>Candidatus Hydrogenedentota</taxon>
        <taxon>Candidatus Abyssobacteria</taxon>
    </lineage>
</organism>
<evidence type="ECO:0000256" key="1">
    <source>
        <dbReference type="SAM" id="Phobius"/>
    </source>
</evidence>
<name>A0A3A4NZH4_ABYX5</name>
<proteinExistence type="predicted"/>
<reference evidence="2 3" key="1">
    <citation type="journal article" date="2017" name="ISME J.">
        <title>Energy and carbon metabolisms in a deep terrestrial subsurface fluid microbial community.</title>
        <authorList>
            <person name="Momper L."/>
            <person name="Jungbluth S.P."/>
            <person name="Lee M.D."/>
            <person name="Amend J.P."/>
        </authorList>
    </citation>
    <scope>NUCLEOTIDE SEQUENCE [LARGE SCALE GENOMIC DNA]</scope>
    <source>
        <strain evidence="2">SURF_5</strain>
    </source>
</reference>
<keyword evidence="1" id="KW-1133">Transmembrane helix</keyword>
<protein>
    <recommendedName>
        <fullName evidence="4">PhnA-like protein</fullName>
    </recommendedName>
</protein>
<keyword evidence="1" id="KW-0812">Transmembrane</keyword>
<feature type="transmembrane region" description="Helical" evidence="1">
    <location>
        <begin position="21"/>
        <end position="44"/>
    </location>
</feature>
<feature type="transmembrane region" description="Helical" evidence="1">
    <location>
        <begin position="64"/>
        <end position="87"/>
    </location>
</feature>
<evidence type="ECO:0000313" key="3">
    <source>
        <dbReference type="Proteomes" id="UP000265882"/>
    </source>
</evidence>
<feature type="transmembrane region" description="Helical" evidence="1">
    <location>
        <begin position="234"/>
        <end position="255"/>
    </location>
</feature>
<feature type="transmembrane region" description="Helical" evidence="1">
    <location>
        <begin position="99"/>
        <end position="125"/>
    </location>
</feature>
<accession>A0A3A4NZH4</accession>